<dbReference type="Proteomes" id="UP000050417">
    <property type="component" value="Unassembled WGS sequence"/>
</dbReference>
<keyword evidence="2" id="KW-0408">Iron</keyword>
<evidence type="ECO:0000259" key="4">
    <source>
        <dbReference type="PROSITE" id="PS51379"/>
    </source>
</evidence>
<dbReference type="Gene3D" id="1.10.1060.10">
    <property type="entry name" value="Alpha-helical ferredoxin"/>
    <property type="match status" value="1"/>
</dbReference>
<dbReference type="PANTHER" id="PTHR40447">
    <property type="entry name" value="ANAEROBIC SULFITE REDUCTASE SUBUNIT A"/>
    <property type="match status" value="1"/>
</dbReference>
<evidence type="ECO:0000256" key="1">
    <source>
        <dbReference type="ARBA" id="ARBA00022723"/>
    </source>
</evidence>
<keyword evidence="3" id="KW-0411">Iron-sulfur</keyword>
<dbReference type="InterPro" id="IPR017900">
    <property type="entry name" value="4Fe4S_Fe_S_CS"/>
</dbReference>
<reference evidence="5 6" key="1">
    <citation type="submission" date="2015-07" db="EMBL/GenBank/DDBJ databases">
        <title>Genome sequence of Ornatilinea apprima DSM 23815.</title>
        <authorList>
            <person name="Hemp J."/>
            <person name="Ward L.M."/>
            <person name="Pace L.A."/>
            <person name="Fischer W.W."/>
        </authorList>
    </citation>
    <scope>NUCLEOTIDE SEQUENCE [LARGE SCALE GENOMIC DNA]</scope>
    <source>
        <strain evidence="5 6">P3M-1</strain>
    </source>
</reference>
<evidence type="ECO:0000313" key="6">
    <source>
        <dbReference type="Proteomes" id="UP000050417"/>
    </source>
</evidence>
<dbReference type="AlphaFoldDB" id="A0A0P6XG05"/>
<dbReference type="SUPFAM" id="SSF46548">
    <property type="entry name" value="alpha-helical ferredoxin"/>
    <property type="match status" value="1"/>
</dbReference>
<evidence type="ECO:0000256" key="2">
    <source>
        <dbReference type="ARBA" id="ARBA00023004"/>
    </source>
</evidence>
<sequence length="334" mass="37894">MNVQIAKKDLPALLQQWAQSAQVLAPVKKENFTAFEVIADVSEMDLEQAHNTRYPLKSLFLPQSEVLFRYQNGEYVPAVPQKGPRVIFGARPCDARALTLLDTVFEEEGSQDPYWKARREASTLVGMGCDQPCESCFCTTVGSGPFDRSGLDVLVTPVDGVYALEALTEKGQKLVQSLQPLPAETQKRVEEVQSRAAAEMKPAFEVKSIRDKLYGLFESEYWQQVQQSCLGCGVCTYLCPTCFCFDIVDETQRGERVRNWDTCMFSVYSLEASGHNPRPSRRERTRQRLMHKYAYWLDHIDQIGCTGCGRCVRYCPVGLDIRDMIRRAQAWEEA</sequence>
<dbReference type="STRING" id="1134406.ADN00_04450"/>
<dbReference type="PANTHER" id="PTHR40447:SF1">
    <property type="entry name" value="ANAEROBIC SULFITE REDUCTASE SUBUNIT A"/>
    <property type="match status" value="1"/>
</dbReference>
<keyword evidence="6" id="KW-1185">Reference proteome</keyword>
<dbReference type="GO" id="GO:0051536">
    <property type="term" value="F:iron-sulfur cluster binding"/>
    <property type="evidence" value="ECO:0007669"/>
    <property type="project" value="UniProtKB-KW"/>
</dbReference>
<dbReference type="GO" id="GO:0046872">
    <property type="term" value="F:metal ion binding"/>
    <property type="evidence" value="ECO:0007669"/>
    <property type="project" value="UniProtKB-KW"/>
</dbReference>
<dbReference type="InterPro" id="IPR009051">
    <property type="entry name" value="Helical_ferredxn"/>
</dbReference>
<evidence type="ECO:0000256" key="3">
    <source>
        <dbReference type="ARBA" id="ARBA00023014"/>
    </source>
</evidence>
<accession>A0A0P6XG05</accession>
<name>A0A0P6XG05_9CHLR</name>
<dbReference type="EMBL" id="LGCL01000015">
    <property type="protein sequence ID" value="KPL79117.1"/>
    <property type="molecule type" value="Genomic_DNA"/>
</dbReference>
<feature type="domain" description="4Fe-4S ferredoxin-type" evidence="4">
    <location>
        <begin position="296"/>
        <end position="327"/>
    </location>
</feature>
<dbReference type="Pfam" id="PF17179">
    <property type="entry name" value="Fer4_22"/>
    <property type="match status" value="1"/>
</dbReference>
<dbReference type="OrthoDB" id="9796486at2"/>
<feature type="domain" description="4Fe-4S ferredoxin-type" evidence="4">
    <location>
        <begin position="220"/>
        <end position="250"/>
    </location>
</feature>
<comment type="caution">
    <text evidence="5">The sequence shown here is derived from an EMBL/GenBank/DDBJ whole genome shotgun (WGS) entry which is preliminary data.</text>
</comment>
<dbReference type="InterPro" id="IPR017896">
    <property type="entry name" value="4Fe4S_Fe-S-bd"/>
</dbReference>
<dbReference type="RefSeq" id="WP_075061750.1">
    <property type="nucleotide sequence ID" value="NZ_LGCL01000015.1"/>
</dbReference>
<proteinExistence type="predicted"/>
<dbReference type="PROSITE" id="PS51379">
    <property type="entry name" value="4FE4S_FER_2"/>
    <property type="match status" value="2"/>
</dbReference>
<dbReference type="PROSITE" id="PS00198">
    <property type="entry name" value="4FE4S_FER_1"/>
    <property type="match status" value="1"/>
</dbReference>
<evidence type="ECO:0000313" key="5">
    <source>
        <dbReference type="EMBL" id="KPL79117.1"/>
    </source>
</evidence>
<keyword evidence="1" id="KW-0479">Metal-binding</keyword>
<protein>
    <recommendedName>
        <fullName evidence="4">4Fe-4S ferredoxin-type domain-containing protein</fullName>
    </recommendedName>
</protein>
<gene>
    <name evidence="5" type="ORF">ADN00_04450</name>
</gene>
<organism evidence="5 6">
    <name type="scientific">Ornatilinea apprima</name>
    <dbReference type="NCBI Taxonomy" id="1134406"/>
    <lineage>
        <taxon>Bacteria</taxon>
        <taxon>Bacillati</taxon>
        <taxon>Chloroflexota</taxon>
        <taxon>Anaerolineae</taxon>
        <taxon>Anaerolineales</taxon>
        <taxon>Anaerolineaceae</taxon>
        <taxon>Ornatilinea</taxon>
    </lineage>
</organism>